<dbReference type="InterPro" id="IPR000417">
    <property type="entry name" value="Hyethyz_kinase"/>
</dbReference>
<organism evidence="12 13">
    <name type="scientific">Sporosarcina soli</name>
    <dbReference type="NCBI Taxonomy" id="334736"/>
    <lineage>
        <taxon>Bacteria</taxon>
        <taxon>Bacillati</taxon>
        <taxon>Bacillota</taxon>
        <taxon>Bacilli</taxon>
        <taxon>Bacillales</taxon>
        <taxon>Caryophanaceae</taxon>
        <taxon>Sporosarcina</taxon>
    </lineage>
</organism>
<evidence type="ECO:0000256" key="8">
    <source>
        <dbReference type="ARBA" id="ARBA00022840"/>
    </source>
</evidence>
<dbReference type="PRINTS" id="PR01099">
    <property type="entry name" value="HYETHTZKNASE"/>
</dbReference>
<dbReference type="Proteomes" id="UP001596109">
    <property type="component" value="Unassembled WGS sequence"/>
</dbReference>
<comment type="pathway">
    <text evidence="3 11">Cofactor biosynthesis; thiamine diphosphate biosynthesis; 4-methyl-5-(2-phosphoethyl)-thiazole from 5-(2-hydroxyethyl)-4-methylthiazole: step 1/1.</text>
</comment>
<evidence type="ECO:0000313" key="12">
    <source>
        <dbReference type="EMBL" id="MFC5590155.1"/>
    </source>
</evidence>
<evidence type="ECO:0000256" key="9">
    <source>
        <dbReference type="ARBA" id="ARBA00022842"/>
    </source>
</evidence>
<evidence type="ECO:0000256" key="3">
    <source>
        <dbReference type="ARBA" id="ARBA00004868"/>
    </source>
</evidence>
<evidence type="ECO:0000256" key="2">
    <source>
        <dbReference type="ARBA" id="ARBA00001946"/>
    </source>
</evidence>
<gene>
    <name evidence="11 12" type="primary">thiM</name>
    <name evidence="12" type="ORF">ACFPRA_14720</name>
</gene>
<keyword evidence="6 11" id="KW-0547">Nucleotide-binding</keyword>
<comment type="catalytic activity">
    <reaction evidence="1 11">
        <text>5-(2-hydroxyethyl)-4-methylthiazole + ATP = 4-methyl-5-(2-phosphooxyethyl)-thiazole + ADP + H(+)</text>
        <dbReference type="Rhea" id="RHEA:24212"/>
        <dbReference type="ChEBI" id="CHEBI:15378"/>
        <dbReference type="ChEBI" id="CHEBI:17957"/>
        <dbReference type="ChEBI" id="CHEBI:30616"/>
        <dbReference type="ChEBI" id="CHEBI:58296"/>
        <dbReference type="ChEBI" id="CHEBI:456216"/>
        <dbReference type="EC" id="2.7.1.50"/>
    </reaction>
</comment>
<dbReference type="InterPro" id="IPR029056">
    <property type="entry name" value="Ribokinase-like"/>
</dbReference>
<feature type="binding site" evidence="11">
    <location>
        <position position="40"/>
    </location>
    <ligand>
        <name>substrate</name>
    </ligand>
</feature>
<dbReference type="SUPFAM" id="SSF53613">
    <property type="entry name" value="Ribokinase-like"/>
    <property type="match status" value="1"/>
</dbReference>
<name>A0ABW0TL56_9BACL</name>
<reference evidence="13" key="1">
    <citation type="journal article" date="2019" name="Int. J. Syst. Evol. Microbiol.">
        <title>The Global Catalogue of Microorganisms (GCM) 10K type strain sequencing project: providing services to taxonomists for standard genome sequencing and annotation.</title>
        <authorList>
            <consortium name="The Broad Institute Genomics Platform"/>
            <consortium name="The Broad Institute Genome Sequencing Center for Infectious Disease"/>
            <person name="Wu L."/>
            <person name="Ma J."/>
        </authorList>
    </citation>
    <scope>NUCLEOTIDE SEQUENCE [LARGE SCALE GENOMIC DNA]</scope>
    <source>
        <strain evidence="13">CGMCC 4.1434</strain>
    </source>
</reference>
<keyword evidence="10 11" id="KW-0784">Thiamine biosynthesis</keyword>
<feature type="binding site" evidence="11">
    <location>
        <position position="116"/>
    </location>
    <ligand>
        <name>ATP</name>
        <dbReference type="ChEBI" id="CHEBI:30616"/>
    </ligand>
</feature>
<evidence type="ECO:0000256" key="4">
    <source>
        <dbReference type="ARBA" id="ARBA00022679"/>
    </source>
</evidence>
<dbReference type="HAMAP" id="MF_00228">
    <property type="entry name" value="Thz_kinase"/>
    <property type="match status" value="1"/>
</dbReference>
<evidence type="ECO:0000256" key="1">
    <source>
        <dbReference type="ARBA" id="ARBA00001771"/>
    </source>
</evidence>
<comment type="function">
    <text evidence="11">Catalyzes the phosphorylation of the hydroxyl group of 4-methyl-5-beta-hydroxyethylthiazole (THZ).</text>
</comment>
<keyword evidence="5 11" id="KW-0479">Metal-binding</keyword>
<comment type="cofactor">
    <cofactor evidence="2 11">
        <name>Mg(2+)</name>
        <dbReference type="ChEBI" id="CHEBI:18420"/>
    </cofactor>
</comment>
<keyword evidence="9 11" id="KW-0460">Magnesium</keyword>
<comment type="similarity">
    <text evidence="11">Belongs to the Thz kinase family.</text>
</comment>
<dbReference type="Gene3D" id="3.40.1190.20">
    <property type="match status" value="1"/>
</dbReference>
<evidence type="ECO:0000256" key="6">
    <source>
        <dbReference type="ARBA" id="ARBA00022741"/>
    </source>
</evidence>
<keyword evidence="8 11" id="KW-0067">ATP-binding</keyword>
<sequence>MTTLIQKLREERPLIHCITNIVVANFQANGLLALGASPVMADAIEEAAEIAAVSSCTVLNTGTLKKDTVTSMLLAGKSANQQGIPVVLDPVGAGATAFRKEAILRILKEVDVMLIRCNAGELAAIAGVDWRFKGVDAGEGEADITALAEEVARTHNCVVAVTGPWDIVADQHGTSCVTGGHPLMSHLTGAGCLLSAVAGAFLAVAEEDPFNAVTTALAFYKKAGEKAAEHASGPGDFKIHFLNALYALEEDVIQDCQFIRQPQGNDKGMTLS</sequence>
<proteinExistence type="inferred from homology"/>
<comment type="caution">
    <text evidence="12">The sequence shown here is derived from an EMBL/GenBank/DDBJ whole genome shotgun (WGS) entry which is preliminary data.</text>
</comment>
<feature type="binding site" evidence="11">
    <location>
        <position position="189"/>
    </location>
    <ligand>
        <name>substrate</name>
    </ligand>
</feature>
<accession>A0ABW0TL56</accession>
<dbReference type="Pfam" id="PF02110">
    <property type="entry name" value="HK"/>
    <property type="match status" value="1"/>
</dbReference>
<evidence type="ECO:0000256" key="10">
    <source>
        <dbReference type="ARBA" id="ARBA00022977"/>
    </source>
</evidence>
<dbReference type="PIRSF" id="PIRSF000513">
    <property type="entry name" value="Thz_kinase"/>
    <property type="match status" value="1"/>
</dbReference>
<keyword evidence="4 11" id="KW-0808">Transferase</keyword>
<evidence type="ECO:0000256" key="7">
    <source>
        <dbReference type="ARBA" id="ARBA00022777"/>
    </source>
</evidence>
<keyword evidence="7 11" id="KW-0418">Kinase</keyword>
<dbReference type="RefSeq" id="WP_381436145.1">
    <property type="nucleotide sequence ID" value="NZ_JBHSNO010000007.1"/>
</dbReference>
<evidence type="ECO:0000256" key="11">
    <source>
        <dbReference type="HAMAP-Rule" id="MF_00228"/>
    </source>
</evidence>
<evidence type="ECO:0000256" key="5">
    <source>
        <dbReference type="ARBA" id="ARBA00022723"/>
    </source>
</evidence>
<dbReference type="CDD" id="cd01170">
    <property type="entry name" value="THZ_kinase"/>
    <property type="match status" value="1"/>
</dbReference>
<protein>
    <recommendedName>
        <fullName evidence="11">Hydroxyethylthiazole kinase</fullName>
        <ecNumber evidence="11">2.7.1.50</ecNumber>
    </recommendedName>
    <alternativeName>
        <fullName evidence="11">4-methyl-5-beta-hydroxyethylthiazole kinase</fullName>
        <shortName evidence="11">TH kinase</shortName>
        <shortName evidence="11">Thz kinase</shortName>
    </alternativeName>
</protein>
<keyword evidence="13" id="KW-1185">Reference proteome</keyword>
<dbReference type="EC" id="2.7.1.50" evidence="11"/>
<feature type="binding site" evidence="11">
    <location>
        <position position="162"/>
    </location>
    <ligand>
        <name>ATP</name>
        <dbReference type="ChEBI" id="CHEBI:30616"/>
    </ligand>
</feature>
<dbReference type="GO" id="GO:0004417">
    <property type="term" value="F:hydroxyethylthiazole kinase activity"/>
    <property type="evidence" value="ECO:0007669"/>
    <property type="project" value="UniProtKB-EC"/>
</dbReference>
<dbReference type="NCBIfam" id="NF006830">
    <property type="entry name" value="PRK09355.1"/>
    <property type="match status" value="1"/>
</dbReference>
<evidence type="ECO:0000313" key="13">
    <source>
        <dbReference type="Proteomes" id="UP001596109"/>
    </source>
</evidence>
<dbReference type="NCBIfam" id="TIGR00694">
    <property type="entry name" value="thiM"/>
    <property type="match status" value="1"/>
</dbReference>
<dbReference type="EMBL" id="JBHSNO010000007">
    <property type="protein sequence ID" value="MFC5590155.1"/>
    <property type="molecule type" value="Genomic_DNA"/>
</dbReference>